<dbReference type="Proteomes" id="UP001204562">
    <property type="component" value="Unassembled WGS sequence"/>
</dbReference>
<keyword evidence="1" id="KW-0175">Coiled coil</keyword>
<feature type="coiled-coil region" evidence="1">
    <location>
        <begin position="138"/>
        <end position="165"/>
    </location>
</feature>
<gene>
    <name evidence="2" type="ORF">NE579_10335</name>
</gene>
<dbReference type="RefSeq" id="WP_256304192.1">
    <property type="nucleotide sequence ID" value="NZ_JANFYS010000020.1"/>
</dbReference>
<sequence length="234" mass="25834">MSAPEYSFRSAAFGGFNRRDVLNYIESSARAYREKVADLQRERDQAVQNAQTAEAAAQEAQDRIGALEAELAAAKKALCQKSGALEAAETALDRERADLAGLREELGGLRGQVSRMETGARAYEELKDRTATIELEAHQRARAIEKEAEEKARRAREAAEQLLCRIRSGYERLRTDVDATITHASGELGRVDKALECVKAEFAEHDAALEQLLLSYQEESGGRKAPEPLPLEES</sequence>
<dbReference type="SUPFAM" id="SSF57997">
    <property type="entry name" value="Tropomyosin"/>
    <property type="match status" value="1"/>
</dbReference>
<evidence type="ECO:0000313" key="3">
    <source>
        <dbReference type="Proteomes" id="UP001204562"/>
    </source>
</evidence>
<evidence type="ECO:0000256" key="1">
    <source>
        <dbReference type="SAM" id="Coils"/>
    </source>
</evidence>
<name>A0AAW5JNG3_9FIRM</name>
<dbReference type="AlphaFoldDB" id="A0AAW5JNG3"/>
<dbReference type="EMBL" id="JANFYS010000020">
    <property type="protein sequence ID" value="MCQ4770858.1"/>
    <property type="molecule type" value="Genomic_DNA"/>
</dbReference>
<comment type="caution">
    <text evidence="2">The sequence shown here is derived from an EMBL/GenBank/DDBJ whole genome shotgun (WGS) entry which is preliminary data.</text>
</comment>
<reference evidence="2" key="1">
    <citation type="submission" date="2022-06" db="EMBL/GenBank/DDBJ databases">
        <title>Isolation of gut microbiota from human fecal samples.</title>
        <authorList>
            <person name="Pamer E.G."/>
            <person name="Barat B."/>
            <person name="Waligurski E."/>
            <person name="Medina S."/>
            <person name="Paddock L."/>
            <person name="Mostad J."/>
        </authorList>
    </citation>
    <scope>NUCLEOTIDE SEQUENCE</scope>
    <source>
        <strain evidence="2">DFI.9.91</strain>
    </source>
</reference>
<accession>A0AAW5JNG3</accession>
<organism evidence="2 3">
    <name type="scientific">Intestinimonas massiliensis</name>
    <name type="common">ex Afouda et al. 2020</name>
    <dbReference type="NCBI Taxonomy" id="1673721"/>
    <lineage>
        <taxon>Bacteria</taxon>
        <taxon>Bacillati</taxon>
        <taxon>Bacillota</taxon>
        <taxon>Clostridia</taxon>
        <taxon>Eubacteriales</taxon>
        <taxon>Intestinimonas</taxon>
    </lineage>
</organism>
<feature type="coiled-coil region" evidence="1">
    <location>
        <begin position="22"/>
        <end position="112"/>
    </location>
</feature>
<evidence type="ECO:0000313" key="2">
    <source>
        <dbReference type="EMBL" id="MCQ4770858.1"/>
    </source>
</evidence>
<dbReference type="Gene3D" id="1.10.287.1490">
    <property type="match status" value="1"/>
</dbReference>
<protein>
    <submittedName>
        <fullName evidence="2">Uncharacterized protein</fullName>
    </submittedName>
</protein>
<proteinExistence type="predicted"/>